<accession>A0ABN0ZNI4</accession>
<comment type="caution">
    <text evidence="2">The sequence shown here is derived from an EMBL/GenBank/DDBJ whole genome shotgun (WGS) entry which is preliminary data.</text>
</comment>
<keyword evidence="3" id="KW-1185">Reference proteome</keyword>
<feature type="region of interest" description="Disordered" evidence="1">
    <location>
        <begin position="1"/>
        <end position="58"/>
    </location>
</feature>
<evidence type="ECO:0000313" key="2">
    <source>
        <dbReference type="EMBL" id="GAA0452360.1"/>
    </source>
</evidence>
<evidence type="ECO:0000313" key="3">
    <source>
        <dbReference type="Proteomes" id="UP001500909"/>
    </source>
</evidence>
<sequence length="94" mass="10867">MRAERDNDTTSSFPPLLILPPGTDIDPAAQDGRKRPRPSLAKFVSTRGTSTYNREPDHPDWMHPIRFRAFAYLWMKALKVHEEGLTVVRHSPQW</sequence>
<proteinExistence type="predicted"/>
<protein>
    <submittedName>
        <fullName evidence="2">Uncharacterized protein</fullName>
    </submittedName>
</protein>
<name>A0ABN0ZNI4_9ACTN</name>
<dbReference type="EMBL" id="BAAABY010000009">
    <property type="protein sequence ID" value="GAA0452360.1"/>
    <property type="molecule type" value="Genomic_DNA"/>
</dbReference>
<organism evidence="2 3">
    <name type="scientific">Streptomyces olivaceiscleroticus</name>
    <dbReference type="NCBI Taxonomy" id="68245"/>
    <lineage>
        <taxon>Bacteria</taxon>
        <taxon>Bacillati</taxon>
        <taxon>Actinomycetota</taxon>
        <taxon>Actinomycetes</taxon>
        <taxon>Kitasatosporales</taxon>
        <taxon>Streptomycetaceae</taxon>
        <taxon>Streptomyces</taxon>
    </lineage>
</organism>
<gene>
    <name evidence="2" type="ORF">GCM10010361_15580</name>
</gene>
<reference evidence="2 3" key="1">
    <citation type="journal article" date="2019" name="Int. J. Syst. Evol. Microbiol.">
        <title>The Global Catalogue of Microorganisms (GCM) 10K type strain sequencing project: providing services to taxonomists for standard genome sequencing and annotation.</title>
        <authorList>
            <consortium name="The Broad Institute Genomics Platform"/>
            <consortium name="The Broad Institute Genome Sequencing Center for Infectious Disease"/>
            <person name="Wu L."/>
            <person name="Ma J."/>
        </authorList>
    </citation>
    <scope>NUCLEOTIDE SEQUENCE [LARGE SCALE GENOMIC DNA]</scope>
    <source>
        <strain evidence="2 3">JCM 4805</strain>
    </source>
</reference>
<evidence type="ECO:0000256" key="1">
    <source>
        <dbReference type="SAM" id="MobiDB-lite"/>
    </source>
</evidence>
<dbReference type="Proteomes" id="UP001500909">
    <property type="component" value="Unassembled WGS sequence"/>
</dbReference>